<dbReference type="EMBL" id="AP023356">
    <property type="protein sequence ID" value="BCJ46062.1"/>
    <property type="molecule type" value="Genomic_DNA"/>
</dbReference>
<sequence>MIRRLRSGRVREDSGTSLIEVTVALGVMTVVMAILTGGVIQFYRSANVAEETGITQTQVRLAFQTLDREVRYANGISAPTTSAVNGAWYVEFSGVDPAGATVCRQLRLDAGGVLQELTWTPGSPPVAGTRGRTLASGLVAPGGSVPPPFDRQAAGSTPYASASATPAGAAFSPDFQRLRVRLTTRAGSTTSVADVTFTALNTSRDTTDPSICLEGRPS</sequence>
<proteinExistence type="predicted"/>
<evidence type="ECO:0008006" key="4">
    <source>
        <dbReference type="Google" id="ProtNLM"/>
    </source>
</evidence>
<accession>A0ABM7M333</accession>
<organism evidence="2 3">
    <name type="scientific">Actinoplanes ianthinogenes</name>
    <dbReference type="NCBI Taxonomy" id="122358"/>
    <lineage>
        <taxon>Bacteria</taxon>
        <taxon>Bacillati</taxon>
        <taxon>Actinomycetota</taxon>
        <taxon>Actinomycetes</taxon>
        <taxon>Micromonosporales</taxon>
        <taxon>Micromonosporaceae</taxon>
        <taxon>Actinoplanes</taxon>
    </lineage>
</organism>
<dbReference type="Proteomes" id="UP000676967">
    <property type="component" value="Chromosome"/>
</dbReference>
<keyword evidence="3" id="KW-1185">Reference proteome</keyword>
<keyword evidence="1" id="KW-0812">Transmembrane</keyword>
<protein>
    <recommendedName>
        <fullName evidence="4">Prepilin-type N-terminal cleavage/methylation domain-containing protein</fullName>
    </recommendedName>
</protein>
<evidence type="ECO:0000256" key="1">
    <source>
        <dbReference type="SAM" id="Phobius"/>
    </source>
</evidence>
<feature type="transmembrane region" description="Helical" evidence="1">
    <location>
        <begin position="21"/>
        <end position="43"/>
    </location>
</feature>
<keyword evidence="1" id="KW-1133">Transmembrane helix</keyword>
<keyword evidence="1" id="KW-0472">Membrane</keyword>
<name>A0ABM7M333_9ACTN</name>
<gene>
    <name evidence="2" type="ORF">Aiant_67190</name>
</gene>
<evidence type="ECO:0000313" key="3">
    <source>
        <dbReference type="Proteomes" id="UP000676967"/>
    </source>
</evidence>
<dbReference type="RefSeq" id="WP_189332913.1">
    <property type="nucleotide sequence ID" value="NZ_AP023356.1"/>
</dbReference>
<reference evidence="2 3" key="1">
    <citation type="submission" date="2020-08" db="EMBL/GenBank/DDBJ databases">
        <title>Whole genome shotgun sequence of Actinoplanes ianthinogenes NBRC 13996.</title>
        <authorList>
            <person name="Komaki H."/>
            <person name="Tamura T."/>
        </authorList>
    </citation>
    <scope>NUCLEOTIDE SEQUENCE [LARGE SCALE GENOMIC DNA]</scope>
    <source>
        <strain evidence="2 3">NBRC 13996</strain>
    </source>
</reference>
<evidence type="ECO:0000313" key="2">
    <source>
        <dbReference type="EMBL" id="BCJ46062.1"/>
    </source>
</evidence>